<evidence type="ECO:0000313" key="1">
    <source>
        <dbReference type="EMBL" id="KAG8543024.1"/>
    </source>
</evidence>
<gene>
    <name evidence="1" type="ORF">GDO81_025579</name>
</gene>
<reference evidence="1" key="1">
    <citation type="thesis" date="2020" institute="ProQuest LLC" country="789 East Eisenhower Parkway, Ann Arbor, MI, USA">
        <title>Comparative Genomics and Chromosome Evolution.</title>
        <authorList>
            <person name="Mudd A.B."/>
        </authorList>
    </citation>
    <scope>NUCLEOTIDE SEQUENCE</scope>
    <source>
        <strain evidence="1">237g6f4</strain>
        <tissue evidence="1">Blood</tissue>
    </source>
</reference>
<dbReference type="Proteomes" id="UP000824782">
    <property type="component" value="Unassembled WGS sequence"/>
</dbReference>
<dbReference type="EMBL" id="WNYA01004048">
    <property type="protein sequence ID" value="KAG8543024.1"/>
    <property type="molecule type" value="Genomic_DNA"/>
</dbReference>
<name>A0AAV6Z0A8_ENGPU</name>
<protein>
    <submittedName>
        <fullName evidence="1">Uncharacterized protein</fullName>
    </submittedName>
</protein>
<accession>A0AAV6Z0A8</accession>
<sequence>MVKCPLYRHKNTNVGRYLCRTSSSCSCYLYSVDMRYVWPTPLHTATHRLTSSHCMLKLPTGHHPWAEFLKLLSQLICDPFCTHISHICPT</sequence>
<keyword evidence="2" id="KW-1185">Reference proteome</keyword>
<proteinExistence type="predicted"/>
<organism evidence="1 2">
    <name type="scientific">Engystomops pustulosus</name>
    <name type="common">Tungara frog</name>
    <name type="synonym">Physalaemus pustulosus</name>
    <dbReference type="NCBI Taxonomy" id="76066"/>
    <lineage>
        <taxon>Eukaryota</taxon>
        <taxon>Metazoa</taxon>
        <taxon>Chordata</taxon>
        <taxon>Craniata</taxon>
        <taxon>Vertebrata</taxon>
        <taxon>Euteleostomi</taxon>
        <taxon>Amphibia</taxon>
        <taxon>Batrachia</taxon>
        <taxon>Anura</taxon>
        <taxon>Neobatrachia</taxon>
        <taxon>Hyloidea</taxon>
        <taxon>Leptodactylidae</taxon>
        <taxon>Leiuperinae</taxon>
        <taxon>Engystomops</taxon>
    </lineage>
</organism>
<comment type="caution">
    <text evidence="1">The sequence shown here is derived from an EMBL/GenBank/DDBJ whole genome shotgun (WGS) entry which is preliminary data.</text>
</comment>
<evidence type="ECO:0000313" key="2">
    <source>
        <dbReference type="Proteomes" id="UP000824782"/>
    </source>
</evidence>
<dbReference type="AlphaFoldDB" id="A0AAV6Z0A8"/>